<accession>A0ABU1NHI4</accession>
<evidence type="ECO:0000259" key="1">
    <source>
        <dbReference type="Pfam" id="PF01425"/>
    </source>
</evidence>
<feature type="domain" description="Amidase" evidence="1">
    <location>
        <begin position="26"/>
        <end position="414"/>
    </location>
</feature>
<organism evidence="2 3">
    <name type="scientific">Variovorax soli</name>
    <dbReference type="NCBI Taxonomy" id="376815"/>
    <lineage>
        <taxon>Bacteria</taxon>
        <taxon>Pseudomonadati</taxon>
        <taxon>Pseudomonadota</taxon>
        <taxon>Betaproteobacteria</taxon>
        <taxon>Burkholderiales</taxon>
        <taxon>Comamonadaceae</taxon>
        <taxon>Variovorax</taxon>
    </lineage>
</organism>
<evidence type="ECO:0000313" key="3">
    <source>
        <dbReference type="Proteomes" id="UP001184230"/>
    </source>
</evidence>
<dbReference type="InterPro" id="IPR000120">
    <property type="entry name" value="Amidase"/>
</dbReference>
<reference evidence="2 3" key="1">
    <citation type="submission" date="2023-07" db="EMBL/GenBank/DDBJ databases">
        <title>Sorghum-associated microbial communities from plants grown in Nebraska, USA.</title>
        <authorList>
            <person name="Schachtman D."/>
        </authorList>
    </citation>
    <scope>NUCLEOTIDE SEQUENCE [LARGE SCALE GENOMIC DNA]</scope>
    <source>
        <strain evidence="2 3">DS1781</strain>
    </source>
</reference>
<dbReference type="InterPro" id="IPR036928">
    <property type="entry name" value="AS_sf"/>
</dbReference>
<proteinExistence type="predicted"/>
<dbReference type="PANTHER" id="PTHR11895:SF151">
    <property type="entry name" value="GLUTAMYL-TRNA(GLN) AMIDOTRANSFERASE SUBUNIT A"/>
    <property type="match status" value="1"/>
</dbReference>
<name>A0ABU1NHI4_9BURK</name>
<keyword evidence="3" id="KW-1185">Reference proteome</keyword>
<evidence type="ECO:0000313" key="2">
    <source>
        <dbReference type="EMBL" id="MDR6537918.1"/>
    </source>
</evidence>
<dbReference type="EMBL" id="JAVDRF010000008">
    <property type="protein sequence ID" value="MDR6537918.1"/>
    <property type="molecule type" value="Genomic_DNA"/>
</dbReference>
<dbReference type="Proteomes" id="UP001184230">
    <property type="component" value="Unassembled WGS sequence"/>
</dbReference>
<dbReference type="SUPFAM" id="SSF75304">
    <property type="entry name" value="Amidase signature (AS) enzymes"/>
    <property type="match status" value="1"/>
</dbReference>
<gene>
    <name evidence="2" type="ORF">J2739_003704</name>
</gene>
<dbReference type="InterPro" id="IPR023631">
    <property type="entry name" value="Amidase_dom"/>
</dbReference>
<dbReference type="PANTHER" id="PTHR11895">
    <property type="entry name" value="TRANSAMIDASE"/>
    <property type="match status" value="1"/>
</dbReference>
<dbReference type="Pfam" id="PF01425">
    <property type="entry name" value="Amidase"/>
    <property type="match status" value="1"/>
</dbReference>
<dbReference type="Gene3D" id="3.90.1300.10">
    <property type="entry name" value="Amidase signature (AS) domain"/>
    <property type="match status" value="1"/>
</dbReference>
<protein>
    <submittedName>
        <fullName evidence="2">Asp-tRNA(Asn)/Glu-tRNA(Gln) amidotransferase A subunit family amidase</fullName>
    </submittedName>
</protein>
<comment type="caution">
    <text evidence="2">The sequence shown here is derived from an EMBL/GenBank/DDBJ whole genome shotgun (WGS) entry which is preliminary data.</text>
</comment>
<sequence>MSGALMTALAMRRAMADGTLTAEVAVRRALEHIAEREPVIHAWECIDAEGAMRAARDLDARGRPGLLGGVPIGVKDLIATAGLPTRYGSPIYQGFRPAADAACVARARAAGAVVIGKTVTTEFAYFTPGPTANPCNPDHTPGGSSSGSAAAVADGMVPIAFGTQTAGSLIRPASFCGVFAIKPSFGSVSLAGVKPFSPSLDTVGWFARSADDLELMRCAMEQAAFAPLQPPDARALRLGVCRTHEWPAADAGGSAAFEEALKKAGAAGIRLRDIDWPAEMAGLVEAQKTVMAREAAQSLAPEWRDHRERLSAALVALLEMGRACADHTYQQALDQAAAARRLLPPLMRDVDALLVPAAPGEAPAGLGATGDPVFNRLWTLLGVPCVNVPGLQGPQGLPIGMQLIGHVRQERNLLAVASRLHRALTED</sequence>